<evidence type="ECO:0000313" key="5">
    <source>
        <dbReference type="Proteomes" id="UP000008383"/>
    </source>
</evidence>
<dbReference type="OrthoDB" id="163257at2759"/>
<comment type="caution">
    <text evidence="4">The sequence shown here is derived from an EMBL/GenBank/DDBJ whole genome shotgun (WGS) entry which is preliminary data.</text>
</comment>
<dbReference type="KEGG" id="tve:TRV_00397"/>
<dbReference type="GO" id="GO:0048024">
    <property type="term" value="P:regulation of mRNA splicing, via spliceosome"/>
    <property type="evidence" value="ECO:0007669"/>
    <property type="project" value="TreeGrafter"/>
</dbReference>
<feature type="domain" description="PWI" evidence="3">
    <location>
        <begin position="140"/>
        <end position="254"/>
    </location>
</feature>
<dbReference type="InterPro" id="IPR036483">
    <property type="entry name" value="PWI_dom_sf"/>
</dbReference>
<keyword evidence="5" id="KW-1185">Reference proteome</keyword>
<dbReference type="PANTHER" id="PTHR23148:SF0">
    <property type="entry name" value="SERINE_ARGININE REPETITIVE MATRIX PROTEIN 1"/>
    <property type="match status" value="1"/>
</dbReference>
<dbReference type="PROSITE" id="PS51025">
    <property type="entry name" value="PWI"/>
    <property type="match status" value="1"/>
</dbReference>
<protein>
    <recommendedName>
        <fullName evidence="3">PWI domain-containing protein</fullName>
    </recommendedName>
</protein>
<gene>
    <name evidence="4" type="ORF">TRV_00397</name>
</gene>
<name>D4D003_TRIVH</name>
<dbReference type="GeneID" id="9581693"/>
<dbReference type="SUPFAM" id="SSF101233">
    <property type="entry name" value="PWI domain"/>
    <property type="match status" value="1"/>
</dbReference>
<dbReference type="Pfam" id="PF01480">
    <property type="entry name" value="PWI"/>
    <property type="match status" value="1"/>
</dbReference>
<dbReference type="HOGENOM" id="CLU_033816_0_0_1"/>
<dbReference type="GO" id="GO:0005681">
    <property type="term" value="C:spliceosomal complex"/>
    <property type="evidence" value="ECO:0007669"/>
    <property type="project" value="TreeGrafter"/>
</dbReference>
<feature type="region of interest" description="Disordered" evidence="2">
    <location>
        <begin position="398"/>
        <end position="421"/>
    </location>
</feature>
<evidence type="ECO:0000313" key="4">
    <source>
        <dbReference type="EMBL" id="EFE44846.1"/>
    </source>
</evidence>
<keyword evidence="1" id="KW-0507">mRNA processing</keyword>
<reference evidence="5" key="1">
    <citation type="journal article" date="2011" name="Genome Biol.">
        <title>Comparative and functional genomics provide insights into the pathogenicity of dermatophytic fungi.</title>
        <authorList>
            <person name="Burmester A."/>
            <person name="Shelest E."/>
            <person name="Gloeckner G."/>
            <person name="Heddergott C."/>
            <person name="Schindler S."/>
            <person name="Staib P."/>
            <person name="Heidel A."/>
            <person name="Felder M."/>
            <person name="Petzold A."/>
            <person name="Szafranski K."/>
            <person name="Feuermann M."/>
            <person name="Pedruzzi I."/>
            <person name="Priebe S."/>
            <person name="Groth M."/>
            <person name="Winkler R."/>
            <person name="Li W."/>
            <person name="Kniemeyer O."/>
            <person name="Schroeckh V."/>
            <person name="Hertweck C."/>
            <person name="Hube B."/>
            <person name="White T.C."/>
            <person name="Platzer M."/>
            <person name="Guthke R."/>
            <person name="Heitman J."/>
            <person name="Woestemeyer J."/>
            <person name="Zipfel P.F."/>
            <person name="Monod M."/>
            <person name="Brakhage A.A."/>
        </authorList>
    </citation>
    <scope>NUCLEOTIDE SEQUENCE [LARGE SCALE GENOMIC DNA]</scope>
    <source>
        <strain evidence="5">HKI 0517</strain>
    </source>
</reference>
<evidence type="ECO:0000256" key="1">
    <source>
        <dbReference type="ARBA" id="ARBA00022664"/>
    </source>
</evidence>
<evidence type="ECO:0000259" key="3">
    <source>
        <dbReference type="PROSITE" id="PS51025"/>
    </source>
</evidence>
<dbReference type="Proteomes" id="UP000008383">
    <property type="component" value="Unassembled WGS sequence"/>
</dbReference>
<dbReference type="InterPro" id="IPR002483">
    <property type="entry name" value="PWI_dom"/>
</dbReference>
<dbReference type="AlphaFoldDB" id="D4D003"/>
<dbReference type="InterPro" id="IPR052225">
    <property type="entry name" value="Ser/Arg_repetitive_matrix"/>
</dbReference>
<dbReference type="GO" id="GO:0003723">
    <property type="term" value="F:RNA binding"/>
    <property type="evidence" value="ECO:0007669"/>
    <property type="project" value="TreeGrafter"/>
</dbReference>
<proteinExistence type="predicted"/>
<dbReference type="GO" id="GO:0006397">
    <property type="term" value="P:mRNA processing"/>
    <property type="evidence" value="ECO:0007669"/>
    <property type="project" value="UniProtKB-KW"/>
</dbReference>
<sequence>MEQWPFDKKGITMEKADSSSPEIRAKKIFACGFSQKQGGCFDLSMFCSFDSRNFGSMADLVSLEWDIENSRSFVSPPLTWNRWNWVDGSNPFPWQIPKSAKRQQKDNHRDKQQRRRDRSEKELQRRRQRAAIMDAKLLKTTKFPPEFAKKVDMTKVNIEVMKKWIAERISDILGNEDDVVIELCFNLLEGSRFVRGQTDSRLLVSLLRVEFDGLTINLTGFLEKDTAKFCKDLWNLCLSAQDSPQGVPKELLEAKKLELMQEQRESGGERERIVAVAEEAAVALLVELIGTTAEILPRLIDGDEAHRFTEIHLAGEQISTFPAVVEAIDEMIIEGAARRDSPLLRRPGHHHALSRQFGTVDGIGGLPKEGGGVRPAALAHLIEVTVTVTVTVAGNEPAARPMMTTPGPQAARRPEEDGEDREAEALSLHPLLVIGLRDPVVHLHYDLRRGQVARVIGEVGALGGDPLCTNKGLDVMYLELILLKIAEVTTTAGLAAAVAAVAAAVAIEREAGVEAAEDTAEDSGRPAAGHRRAAHVAAAAAAAAVAGGGINLLKDMPQLDAGRARTVLPLHHLLKSDRE</sequence>
<organism evidence="4 5">
    <name type="scientific">Trichophyton verrucosum (strain HKI 0517)</name>
    <dbReference type="NCBI Taxonomy" id="663202"/>
    <lineage>
        <taxon>Eukaryota</taxon>
        <taxon>Fungi</taxon>
        <taxon>Dikarya</taxon>
        <taxon>Ascomycota</taxon>
        <taxon>Pezizomycotina</taxon>
        <taxon>Eurotiomycetes</taxon>
        <taxon>Eurotiomycetidae</taxon>
        <taxon>Onygenales</taxon>
        <taxon>Arthrodermataceae</taxon>
        <taxon>Trichophyton</taxon>
    </lineage>
</organism>
<dbReference type="RefSeq" id="XP_003025457.1">
    <property type="nucleotide sequence ID" value="XM_003025411.1"/>
</dbReference>
<dbReference type="PANTHER" id="PTHR23148">
    <property type="entry name" value="SERINE/ARGININE REGULATED NUCLEAR MATRIX PROTEIN"/>
    <property type="match status" value="1"/>
</dbReference>
<evidence type="ECO:0000256" key="2">
    <source>
        <dbReference type="SAM" id="MobiDB-lite"/>
    </source>
</evidence>
<dbReference type="EMBL" id="ACYE01000020">
    <property type="protein sequence ID" value="EFE44846.1"/>
    <property type="molecule type" value="Genomic_DNA"/>
</dbReference>
<dbReference type="Gene3D" id="1.20.1390.10">
    <property type="entry name" value="PWI domain"/>
    <property type="match status" value="1"/>
</dbReference>
<feature type="region of interest" description="Disordered" evidence="2">
    <location>
        <begin position="94"/>
        <end position="125"/>
    </location>
</feature>
<dbReference type="SMART" id="SM00311">
    <property type="entry name" value="PWI"/>
    <property type="match status" value="1"/>
</dbReference>
<accession>D4D003</accession>